<protein>
    <recommendedName>
        <fullName evidence="11">ABC transporter domain-containing protein</fullName>
    </recommendedName>
</protein>
<dbReference type="InterPro" id="IPR034003">
    <property type="entry name" value="ABCG_PDR_2"/>
</dbReference>
<sequence>MAQLAGPDEIESFRIELAEIGRSIRTSFRSHVSSFRSVSTVKSEHGRDADDEDVQQWLDIERLPTFERIATALFEKQDCTAGNGDVKGKRIINVAKLGAQERHMFIEKLIKHIENDNLRLLHKLRKRIDKVGVQLPTVEVRYKNLCVEAECEIVQGKPLPTLWNTTKSIFSGIAHLSYLKQRTKISIIKDVSGVIKPGRMTLLLGPPGCGKTTMLLALSGKLSHSLKIATAALSSQISPQLKLLWKWDTVSFKLLTDPYLLIKVAGEMSYNGHKLEEFVPQKSSAYVSQYDLHIPEMTVRETIDFSARCQGTGSRAEIMMEVSRREKQAGILPDSDVDAYMKAISVEGLKSNLQTDYILKILGLDICADTMAGDAMRRGISGGQKKRLTTGEMIVGPTRALFMDEISNGLDSSTTFQIVSCLKHLSHIMDATVMISLLQPAPETFDLFDDIILMTEGKIVYHGPRSRICNFFEDCGFRCPERKGVADFLQEVISRKDQGQYWFLTEQPYSYVSVDQFGKKFKESQVGKNLEEEISKPFDESKNHKSALSLTKYSLTKWELFKACSVREILLMKRNSFIYVFKTTQLLIIASITMTVLLRTRMAVDAIHASYYMGALFYGLVILLVDGFPETQMTVSRLAVFYKHRELCFYPAWAYAIPSAILKVPVSLLEAFVWTTLTYYVIGYSPEFGRFLRQFLLLFLVHLTSTSMFRFVASVFQTAVASTAVGSLTIVIASVFGGFVIAKPAMPVWLAWGFWISPLTYGEIGLTVNEFLAPRWEKVISGNTSIGQQTLESRGLNFHGYFYWISVGALIGMTVLLNIGFTMALTFLKPPGNSRAIISREKYNQLQGKTNDSGFFDKDKTLTADPAKSSTEPIKGRMVLPFEPLAMTFTDVQYYVDTPPEMRKHGNQQKKLRLLSDITGAFKPGILTALMGVSGAGKTTLMDVLSGRKTGGTIEGEIRIGGYLRVQDSFARISGYCEQTDIHSPQITVEESLVYSAWLRLPPEIDAKTKIDFVNEVIETIELDGIKDSLVGMPGDSGLSTEQRKRLTIAVELVSNPSIIFMDEPTSGLDARAAAIVMRAAKNIVETGRTVVCTIHQPSIDIFEAFDELILMKIGGRVIYSGPLGQRSSRVIEYFESIPGVPKIKDNYNPATWMLEVTSQSAEAALGVDFGQIYEGSTLYHENEELVKQLSSPTPGSKELHFPTRFPQNGWEQLKACLWKQNLSYWRSPSYNLVRIIFMAFGALLFSLLYWQKGKKIKNEQDLFNIAGSMYAFIVFFGINNCSSVLPFVATERTVLYRERFAGMYSSWAYSFAQVLVEVPYLFVQSVIYVIIAYPMIGYSLSAGDAARFIDTKHSSGCHFSFIFVHNAELFLRLRCSKTGKLSDHQSISLRHIPKWWLWLYYICPTSWALNGMLTSQYGDVDEEISVFGDTRALSAFVEDYFGYHHSFLSVVGVVLIIFPIVTASLFAYFIGRLNFQRR</sequence>
<keyword evidence="5" id="KW-0677">Repeat</keyword>
<dbReference type="Pfam" id="PF00005">
    <property type="entry name" value="ABC_tran"/>
    <property type="match status" value="1"/>
</dbReference>
<dbReference type="InterPro" id="IPR043926">
    <property type="entry name" value="ABCG_dom"/>
</dbReference>
<dbReference type="GO" id="GO:0005886">
    <property type="term" value="C:plasma membrane"/>
    <property type="evidence" value="ECO:0007669"/>
    <property type="project" value="UniProtKB-ARBA"/>
</dbReference>
<dbReference type="InterPro" id="IPR013525">
    <property type="entry name" value="ABC2_TM"/>
</dbReference>
<feature type="transmembrane region" description="Helical" evidence="10">
    <location>
        <begin position="577"/>
        <end position="598"/>
    </location>
</feature>
<feature type="transmembrane region" description="Helical" evidence="10">
    <location>
        <begin position="801"/>
        <end position="828"/>
    </location>
</feature>
<dbReference type="InterPro" id="IPR003593">
    <property type="entry name" value="AAA+_ATPase"/>
</dbReference>
<dbReference type="InterPro" id="IPR003439">
    <property type="entry name" value="ABC_transporter-like_ATP-bd"/>
</dbReference>
<dbReference type="EMBL" id="VDCV01000015">
    <property type="protein sequence ID" value="KAB5524053.1"/>
    <property type="molecule type" value="Genomic_DNA"/>
</dbReference>
<dbReference type="Gene3D" id="3.40.50.300">
    <property type="entry name" value="P-loop containing nucleotide triphosphate hydrolases"/>
    <property type="match status" value="2"/>
</dbReference>
<keyword evidence="9 10" id="KW-0472">Membrane</keyword>
<keyword evidence="6" id="KW-0547">Nucleotide-binding</keyword>
<evidence type="ECO:0000256" key="5">
    <source>
        <dbReference type="ARBA" id="ARBA00022737"/>
    </source>
</evidence>
<feature type="transmembrane region" description="Helical" evidence="10">
    <location>
        <begin position="660"/>
        <end position="682"/>
    </location>
</feature>
<evidence type="ECO:0000256" key="9">
    <source>
        <dbReference type="ARBA" id="ARBA00023136"/>
    </source>
</evidence>
<organism evidence="12 13">
    <name type="scientific">Salix brachista</name>
    <dbReference type="NCBI Taxonomy" id="2182728"/>
    <lineage>
        <taxon>Eukaryota</taxon>
        <taxon>Viridiplantae</taxon>
        <taxon>Streptophyta</taxon>
        <taxon>Embryophyta</taxon>
        <taxon>Tracheophyta</taxon>
        <taxon>Spermatophyta</taxon>
        <taxon>Magnoliopsida</taxon>
        <taxon>eudicotyledons</taxon>
        <taxon>Gunneridae</taxon>
        <taxon>Pentapetalae</taxon>
        <taxon>rosids</taxon>
        <taxon>fabids</taxon>
        <taxon>Malpighiales</taxon>
        <taxon>Salicaceae</taxon>
        <taxon>Saliceae</taxon>
        <taxon>Salix</taxon>
    </lineage>
</organism>
<evidence type="ECO:0000256" key="7">
    <source>
        <dbReference type="ARBA" id="ARBA00022840"/>
    </source>
</evidence>
<reference evidence="13" key="1">
    <citation type="journal article" date="2019" name="Gigascience">
        <title>De novo genome assembly of the endangered Acer yangbiense, a plant species with extremely small populations endemic to Yunnan Province, China.</title>
        <authorList>
            <person name="Yang J."/>
            <person name="Wariss H.M."/>
            <person name="Tao L."/>
            <person name="Zhang R."/>
            <person name="Yun Q."/>
            <person name="Hollingsworth P."/>
            <person name="Dao Z."/>
            <person name="Luo G."/>
            <person name="Guo H."/>
            <person name="Ma Y."/>
            <person name="Sun W."/>
        </authorList>
    </citation>
    <scope>NUCLEOTIDE SEQUENCE [LARGE SCALE GENOMIC DNA]</scope>
    <source>
        <strain evidence="13">cv. br00</strain>
    </source>
</reference>
<evidence type="ECO:0000256" key="6">
    <source>
        <dbReference type="ARBA" id="ARBA00022741"/>
    </source>
</evidence>
<name>A0A5N5K2R2_9ROSI</name>
<dbReference type="GO" id="GO:0016887">
    <property type="term" value="F:ATP hydrolysis activity"/>
    <property type="evidence" value="ECO:0007669"/>
    <property type="project" value="InterPro"/>
</dbReference>
<feature type="transmembrane region" description="Helical" evidence="10">
    <location>
        <begin position="1308"/>
        <end position="1332"/>
    </location>
</feature>
<feature type="transmembrane region" description="Helical" evidence="10">
    <location>
        <begin position="1263"/>
        <end position="1288"/>
    </location>
</feature>
<evidence type="ECO:0000256" key="2">
    <source>
        <dbReference type="ARBA" id="ARBA00006012"/>
    </source>
</evidence>
<dbReference type="CDD" id="cd03232">
    <property type="entry name" value="ABCG_PDR_domain2"/>
    <property type="match status" value="1"/>
</dbReference>
<evidence type="ECO:0000256" key="3">
    <source>
        <dbReference type="ARBA" id="ARBA00022448"/>
    </source>
</evidence>
<feature type="domain" description="ABC transporter" evidence="11">
    <location>
        <begin position="887"/>
        <end position="1140"/>
    </location>
</feature>
<dbReference type="Pfam" id="PF19055">
    <property type="entry name" value="ABC2_membrane_7"/>
    <property type="match status" value="2"/>
</dbReference>
<dbReference type="GO" id="GO:0140359">
    <property type="term" value="F:ABC-type transporter activity"/>
    <property type="evidence" value="ECO:0007669"/>
    <property type="project" value="InterPro"/>
</dbReference>
<dbReference type="SUPFAM" id="SSF52540">
    <property type="entry name" value="P-loop containing nucleoside triphosphate hydrolases"/>
    <property type="match status" value="3"/>
</dbReference>
<dbReference type="GO" id="GO:0005524">
    <property type="term" value="F:ATP binding"/>
    <property type="evidence" value="ECO:0007669"/>
    <property type="project" value="UniProtKB-KW"/>
</dbReference>
<keyword evidence="7" id="KW-0067">ATP-binding</keyword>
<feature type="transmembrane region" description="Helical" evidence="10">
    <location>
        <begin position="1448"/>
        <end position="1471"/>
    </location>
</feature>
<dbReference type="PROSITE" id="PS50893">
    <property type="entry name" value="ABC_TRANSPORTER_2"/>
    <property type="match status" value="2"/>
</dbReference>
<comment type="similarity">
    <text evidence="2">Belongs to the ABC transporter superfamily. ABCG family. PDR (TC 3.A.1.205) subfamily.</text>
</comment>
<comment type="subcellular location">
    <subcellularLocation>
        <location evidence="1">Membrane</location>
        <topology evidence="1">Multi-pass membrane protein</topology>
    </subcellularLocation>
</comment>
<dbReference type="Proteomes" id="UP000326939">
    <property type="component" value="Chromosome 15"/>
</dbReference>
<feature type="transmembrane region" description="Helical" evidence="10">
    <location>
        <begin position="610"/>
        <end position="628"/>
    </location>
</feature>
<accession>A0A5N5K2R2</accession>
<dbReference type="PANTHER" id="PTHR19241">
    <property type="entry name" value="ATP-BINDING CASSETTE TRANSPORTER"/>
    <property type="match status" value="1"/>
</dbReference>
<comment type="caution">
    <text evidence="12">The sequence shown here is derived from an EMBL/GenBank/DDBJ whole genome shotgun (WGS) entry which is preliminary data.</text>
</comment>
<evidence type="ECO:0000256" key="1">
    <source>
        <dbReference type="ARBA" id="ARBA00004141"/>
    </source>
</evidence>
<dbReference type="FunFam" id="3.40.50.300:FF:000157">
    <property type="entry name" value="ABC transporter G family member 34"/>
    <property type="match status" value="1"/>
</dbReference>
<dbReference type="InterPro" id="IPR027417">
    <property type="entry name" value="P-loop_NTPase"/>
</dbReference>
<dbReference type="Pfam" id="PF01061">
    <property type="entry name" value="ABC2_membrane"/>
    <property type="match status" value="2"/>
</dbReference>
<feature type="domain" description="ABC transporter" evidence="11">
    <location>
        <begin position="173"/>
        <end position="481"/>
    </location>
</feature>
<evidence type="ECO:0000313" key="13">
    <source>
        <dbReference type="Proteomes" id="UP000326939"/>
    </source>
</evidence>
<keyword evidence="4 10" id="KW-0812">Transmembrane</keyword>
<keyword evidence="13" id="KW-1185">Reference proteome</keyword>
<feature type="transmembrane region" description="Helical" evidence="10">
    <location>
        <begin position="719"/>
        <end position="742"/>
    </location>
</feature>
<evidence type="ECO:0000256" key="10">
    <source>
        <dbReference type="SAM" id="Phobius"/>
    </source>
</evidence>
<proteinExistence type="inferred from homology"/>
<evidence type="ECO:0000256" key="8">
    <source>
        <dbReference type="ARBA" id="ARBA00022989"/>
    </source>
</evidence>
<dbReference type="Pfam" id="PF08370">
    <property type="entry name" value="PDR_assoc"/>
    <property type="match status" value="1"/>
</dbReference>
<dbReference type="SMART" id="SM00382">
    <property type="entry name" value="AAA"/>
    <property type="match status" value="2"/>
</dbReference>
<gene>
    <name evidence="12" type="ORF">DKX38_021802</name>
</gene>
<keyword evidence="8 10" id="KW-1133">Transmembrane helix</keyword>
<evidence type="ECO:0000313" key="12">
    <source>
        <dbReference type="EMBL" id="KAB5524053.1"/>
    </source>
</evidence>
<feature type="transmembrane region" description="Helical" evidence="10">
    <location>
        <begin position="1233"/>
        <end position="1251"/>
    </location>
</feature>
<evidence type="ECO:0000256" key="4">
    <source>
        <dbReference type="ARBA" id="ARBA00022692"/>
    </source>
</evidence>
<evidence type="ECO:0000259" key="11">
    <source>
        <dbReference type="PROSITE" id="PS50893"/>
    </source>
</evidence>
<feature type="transmembrane region" description="Helical" evidence="10">
    <location>
        <begin position="694"/>
        <end position="713"/>
    </location>
</feature>
<feature type="transmembrane region" description="Helical" evidence="10">
    <location>
        <begin position="1396"/>
        <end position="1414"/>
    </location>
</feature>
<dbReference type="InterPro" id="IPR013581">
    <property type="entry name" value="PDR_assoc"/>
</dbReference>
<keyword evidence="3" id="KW-0813">Transport</keyword>